<dbReference type="GO" id="GO:0009055">
    <property type="term" value="F:electron transfer activity"/>
    <property type="evidence" value="ECO:0007669"/>
    <property type="project" value="InterPro"/>
</dbReference>
<dbReference type="GO" id="GO:0046872">
    <property type="term" value="F:metal ion binding"/>
    <property type="evidence" value="ECO:0007669"/>
    <property type="project" value="UniProtKB-KW"/>
</dbReference>
<dbReference type="PANTHER" id="PTHR11961">
    <property type="entry name" value="CYTOCHROME C"/>
    <property type="match status" value="1"/>
</dbReference>
<feature type="compositionally biased region" description="Acidic residues" evidence="7">
    <location>
        <begin position="195"/>
        <end position="207"/>
    </location>
</feature>
<dbReference type="RefSeq" id="WP_013299835.1">
    <property type="nucleotide sequence ID" value="NC_014414.1"/>
</dbReference>
<dbReference type="AlphaFoldDB" id="E0TE40"/>
<proteinExistence type="predicted"/>
<dbReference type="GO" id="GO:0020037">
    <property type="term" value="F:heme binding"/>
    <property type="evidence" value="ECO:0007669"/>
    <property type="project" value="InterPro"/>
</dbReference>
<evidence type="ECO:0000313" key="10">
    <source>
        <dbReference type="Proteomes" id="UP000001302"/>
    </source>
</evidence>
<keyword evidence="2 6" id="KW-0349">Heme</keyword>
<evidence type="ECO:0000256" key="3">
    <source>
        <dbReference type="ARBA" id="ARBA00022723"/>
    </source>
</evidence>
<dbReference type="eggNOG" id="COG3474">
    <property type="taxonomic scope" value="Bacteria"/>
</dbReference>
<dbReference type="PROSITE" id="PS51007">
    <property type="entry name" value="CYTC"/>
    <property type="match status" value="1"/>
</dbReference>
<keyword evidence="3 6" id="KW-0479">Metal-binding</keyword>
<keyword evidence="10" id="KW-1185">Reference proteome</keyword>
<evidence type="ECO:0000259" key="8">
    <source>
        <dbReference type="PROSITE" id="PS51007"/>
    </source>
</evidence>
<accession>E0TE40</accession>
<keyword evidence="4" id="KW-0249">Electron transport</keyword>
<gene>
    <name evidence="9" type="ordered locus">PB2503_03932</name>
</gene>
<keyword evidence="1" id="KW-0813">Transport</keyword>
<dbReference type="SUPFAM" id="SSF46626">
    <property type="entry name" value="Cytochrome c"/>
    <property type="match status" value="1"/>
</dbReference>
<dbReference type="Proteomes" id="UP000001302">
    <property type="component" value="Chromosome"/>
</dbReference>
<sequence>MKDPLYGNKVAAAILTTLLLAFGLPITISTLTKVFSHHGHHEADEENPFGLAYIPAEIELGPTAAGEEEEEIDLGTLMANASVERGQRAAGLCGSCHTFQEGEPNGIGPNLWGIVGRDIASHGGFSYSSALQGLEGDWTYERLDPYLENSQAYVPGTQMAQMVRKEEKRADLLAYLGSLSNDPVPYPAPAPAPEETAEAEGDADSGEESGAGESRSESDMPEQAGFH</sequence>
<evidence type="ECO:0000313" key="9">
    <source>
        <dbReference type="EMBL" id="ADM08861.1"/>
    </source>
</evidence>
<dbReference type="InterPro" id="IPR002327">
    <property type="entry name" value="Cyt_c_1A/1B"/>
</dbReference>
<protein>
    <submittedName>
        <fullName evidence="9">Cytochrome C</fullName>
    </submittedName>
</protein>
<organism evidence="9 10">
    <name type="scientific">Parvularcula bermudensis (strain ATCC BAA-594 / HTCC2503 / KCTC 12087)</name>
    <dbReference type="NCBI Taxonomy" id="314260"/>
    <lineage>
        <taxon>Bacteria</taxon>
        <taxon>Pseudomonadati</taxon>
        <taxon>Pseudomonadota</taxon>
        <taxon>Alphaproteobacteria</taxon>
        <taxon>Parvularculales</taxon>
        <taxon>Parvularculaceae</taxon>
        <taxon>Parvularcula</taxon>
    </lineage>
</organism>
<keyword evidence="5 6" id="KW-0408">Iron</keyword>
<evidence type="ECO:0000256" key="4">
    <source>
        <dbReference type="ARBA" id="ARBA00022982"/>
    </source>
</evidence>
<dbReference type="OrthoDB" id="9805828at2"/>
<dbReference type="Gene3D" id="1.10.760.10">
    <property type="entry name" value="Cytochrome c-like domain"/>
    <property type="match status" value="1"/>
</dbReference>
<evidence type="ECO:0000256" key="6">
    <source>
        <dbReference type="PROSITE-ProRule" id="PRU00433"/>
    </source>
</evidence>
<dbReference type="HOGENOM" id="CLU_060944_4_0_5"/>
<name>E0TE40_PARBH</name>
<feature type="domain" description="Cytochrome c" evidence="8">
    <location>
        <begin position="81"/>
        <end position="180"/>
    </location>
</feature>
<dbReference type="STRING" id="314260.PB2503_03932"/>
<dbReference type="KEGG" id="pbr:PB2503_03932"/>
<reference evidence="10" key="1">
    <citation type="submission" date="2010-08" db="EMBL/GenBank/DDBJ databases">
        <title>Genome sequence of Parvularcula bermudensis HTCC2503.</title>
        <authorList>
            <person name="Kang D.-M."/>
            <person name="Oh H.-M."/>
            <person name="Cho J.-C."/>
        </authorList>
    </citation>
    <scope>NUCLEOTIDE SEQUENCE [LARGE SCALE GENOMIC DNA]</scope>
    <source>
        <strain evidence="10">ATCC BAA-594 / HTCC2503 / KCTC 12087</strain>
    </source>
</reference>
<evidence type="ECO:0000256" key="5">
    <source>
        <dbReference type="ARBA" id="ARBA00023004"/>
    </source>
</evidence>
<evidence type="ECO:0000256" key="1">
    <source>
        <dbReference type="ARBA" id="ARBA00022448"/>
    </source>
</evidence>
<evidence type="ECO:0000256" key="7">
    <source>
        <dbReference type="SAM" id="MobiDB-lite"/>
    </source>
</evidence>
<feature type="region of interest" description="Disordered" evidence="7">
    <location>
        <begin position="179"/>
        <end position="227"/>
    </location>
</feature>
<evidence type="ECO:0000256" key="2">
    <source>
        <dbReference type="ARBA" id="ARBA00022617"/>
    </source>
</evidence>
<dbReference type="EMBL" id="CP002156">
    <property type="protein sequence ID" value="ADM08861.1"/>
    <property type="molecule type" value="Genomic_DNA"/>
</dbReference>
<reference evidence="9 10" key="2">
    <citation type="journal article" date="2011" name="J. Bacteriol.">
        <title>Complete genome sequence of strain HTCC2503T of Parvularcula bermudensis, the type species of the order "Parvularculales" in the class Alphaproteobacteria.</title>
        <authorList>
            <person name="Oh H.M."/>
            <person name="Kang I."/>
            <person name="Vergin K.L."/>
            <person name="Kang D."/>
            <person name="Rhee K.H."/>
            <person name="Giovannoni S.J."/>
            <person name="Cho J.C."/>
        </authorList>
    </citation>
    <scope>NUCLEOTIDE SEQUENCE [LARGE SCALE GENOMIC DNA]</scope>
    <source>
        <strain evidence="10">ATCC BAA-594 / HTCC2503 / KCTC 12087</strain>
    </source>
</reference>
<dbReference type="InterPro" id="IPR036909">
    <property type="entry name" value="Cyt_c-like_dom_sf"/>
</dbReference>
<dbReference type="PRINTS" id="PR00604">
    <property type="entry name" value="CYTCHRMECIAB"/>
</dbReference>
<dbReference type="InterPro" id="IPR009056">
    <property type="entry name" value="Cyt_c-like_dom"/>
</dbReference>